<evidence type="ECO:0000256" key="2">
    <source>
        <dbReference type="ARBA" id="ARBA00022475"/>
    </source>
</evidence>
<dbReference type="EMBL" id="SUMC01000131">
    <property type="protein sequence ID" value="TJZ98308.1"/>
    <property type="molecule type" value="Genomic_DNA"/>
</dbReference>
<feature type="transmembrane region" description="Helical" evidence="6">
    <location>
        <begin position="25"/>
        <end position="46"/>
    </location>
</feature>
<proteinExistence type="predicted"/>
<evidence type="ECO:0000259" key="7">
    <source>
        <dbReference type="Pfam" id="PF02656"/>
    </source>
</evidence>
<dbReference type="PANTHER" id="PTHR34187">
    <property type="entry name" value="FGR18P"/>
    <property type="match status" value="1"/>
</dbReference>
<comment type="caution">
    <text evidence="8">The sequence shown here is derived from an EMBL/GenBank/DDBJ whole genome shotgun (WGS) entry which is preliminary data.</text>
</comment>
<dbReference type="InterPro" id="IPR052053">
    <property type="entry name" value="IM_YidH-like"/>
</dbReference>
<keyword evidence="4 6" id="KW-1133">Transmembrane helix</keyword>
<accession>A0A4V5MYB9</accession>
<evidence type="ECO:0000256" key="3">
    <source>
        <dbReference type="ARBA" id="ARBA00022692"/>
    </source>
</evidence>
<evidence type="ECO:0000256" key="6">
    <source>
        <dbReference type="SAM" id="Phobius"/>
    </source>
</evidence>
<evidence type="ECO:0000313" key="8">
    <source>
        <dbReference type="EMBL" id="TJZ98308.1"/>
    </source>
</evidence>
<protein>
    <submittedName>
        <fullName evidence="8">DUF202 domain-containing protein</fullName>
    </submittedName>
</protein>
<dbReference type="OrthoDB" id="582337at2"/>
<dbReference type="Proteomes" id="UP000305778">
    <property type="component" value="Unassembled WGS sequence"/>
</dbReference>
<dbReference type="InterPro" id="IPR003807">
    <property type="entry name" value="DUF202"/>
</dbReference>
<gene>
    <name evidence="8" type="ORF">FCI23_48520</name>
</gene>
<sequence>MGKERGGDDTDPSHARDHLANERTYLAWLRTAANVMALGLAVAKFVENGRLRSLAAGALLMAVGAIGLAYSAVRYRSAAADIRQERLGAVGRTGGALVAGVVLAVACAAALLLLW</sequence>
<dbReference type="GO" id="GO:0005886">
    <property type="term" value="C:plasma membrane"/>
    <property type="evidence" value="ECO:0007669"/>
    <property type="project" value="UniProtKB-SubCell"/>
</dbReference>
<keyword evidence="9" id="KW-1185">Reference proteome</keyword>
<keyword evidence="3 6" id="KW-0812">Transmembrane</keyword>
<dbReference type="AlphaFoldDB" id="A0A4V5MYB9"/>
<keyword evidence="5 6" id="KW-0472">Membrane</keyword>
<keyword evidence="2" id="KW-1003">Cell membrane</keyword>
<evidence type="ECO:0000256" key="1">
    <source>
        <dbReference type="ARBA" id="ARBA00004651"/>
    </source>
</evidence>
<feature type="domain" description="DUF202" evidence="7">
    <location>
        <begin position="16"/>
        <end position="78"/>
    </location>
</feature>
<dbReference type="PANTHER" id="PTHR34187:SF2">
    <property type="entry name" value="DUF202 DOMAIN-CONTAINING PROTEIN"/>
    <property type="match status" value="1"/>
</dbReference>
<organism evidence="8 9">
    <name type="scientific">Actinacidiphila oryziradicis</name>
    <dbReference type="NCBI Taxonomy" id="2571141"/>
    <lineage>
        <taxon>Bacteria</taxon>
        <taxon>Bacillati</taxon>
        <taxon>Actinomycetota</taxon>
        <taxon>Actinomycetes</taxon>
        <taxon>Kitasatosporales</taxon>
        <taxon>Streptomycetaceae</taxon>
        <taxon>Actinacidiphila</taxon>
    </lineage>
</organism>
<reference evidence="8 9" key="1">
    <citation type="submission" date="2019-04" db="EMBL/GenBank/DDBJ databases">
        <title>Streptomyces oryziradicis sp. nov., a novel actinomycete isolated from rhizosphere soil of rice (Oryza sativa L.).</title>
        <authorList>
            <person name="Li C."/>
        </authorList>
    </citation>
    <scope>NUCLEOTIDE SEQUENCE [LARGE SCALE GENOMIC DNA]</scope>
    <source>
        <strain evidence="8 9">NEAU-C40</strain>
    </source>
</reference>
<feature type="transmembrane region" description="Helical" evidence="6">
    <location>
        <begin position="93"/>
        <end position="114"/>
    </location>
</feature>
<evidence type="ECO:0000313" key="9">
    <source>
        <dbReference type="Proteomes" id="UP000305778"/>
    </source>
</evidence>
<feature type="transmembrane region" description="Helical" evidence="6">
    <location>
        <begin position="53"/>
        <end position="73"/>
    </location>
</feature>
<name>A0A4V5MYB9_9ACTN</name>
<evidence type="ECO:0000256" key="4">
    <source>
        <dbReference type="ARBA" id="ARBA00022989"/>
    </source>
</evidence>
<evidence type="ECO:0000256" key="5">
    <source>
        <dbReference type="ARBA" id="ARBA00023136"/>
    </source>
</evidence>
<comment type="subcellular location">
    <subcellularLocation>
        <location evidence="1">Cell membrane</location>
        <topology evidence="1">Multi-pass membrane protein</topology>
    </subcellularLocation>
</comment>
<dbReference type="RefSeq" id="WP_136730401.1">
    <property type="nucleotide sequence ID" value="NZ_SUMC01000131.1"/>
</dbReference>
<dbReference type="Pfam" id="PF02656">
    <property type="entry name" value="DUF202"/>
    <property type="match status" value="1"/>
</dbReference>